<dbReference type="EMBL" id="JADOEL010000009">
    <property type="protein sequence ID" value="MBF8178399.1"/>
    <property type="molecule type" value="Genomic_DNA"/>
</dbReference>
<proteinExistence type="inferred from homology"/>
<sequence length="285" mass="31228">MNNKILACIDHSPYSTSVCDYAAWAAIRLGSPLEFIHVLNRHPEKAQRIDFSGSIGLGAQESLLEDLSNLDEQRSKVAQEAGRQLIEAAKKRVITSGVTDAEGRQRSGELVETLVEMEETARLFVLGKRGETAGQAVQHLGSNLERVARGLHRPILVVTEAFQVPEKFMIAFDGSATTRKGVDMIASSPLFRDMPCHVVMAAARTTATEEHLQWAQNTLQGRGFEVVTAMVDGDAETVLSDYVKDQQIDVLIMGAYGHSRIRQLLVGSTATTMLRTSSIPVLLLR</sequence>
<feature type="domain" description="UspA" evidence="2">
    <location>
        <begin position="205"/>
        <end position="285"/>
    </location>
</feature>
<dbReference type="Gene3D" id="3.40.50.12370">
    <property type="match status" value="1"/>
</dbReference>
<dbReference type="PANTHER" id="PTHR46268">
    <property type="entry name" value="STRESS RESPONSE PROTEIN NHAX"/>
    <property type="match status" value="1"/>
</dbReference>
<dbReference type="RefSeq" id="WP_195875776.1">
    <property type="nucleotide sequence ID" value="NZ_JADOEL010000009.1"/>
</dbReference>
<dbReference type="PANTHER" id="PTHR46268:SF15">
    <property type="entry name" value="UNIVERSAL STRESS PROTEIN HP_0031"/>
    <property type="match status" value="1"/>
</dbReference>
<reference evidence="3 4" key="1">
    <citation type="submission" date="2020-11" db="EMBL/GenBank/DDBJ databases">
        <title>WGS of Herminiimonas contaminans strain Marseille-Q4544 isolated from planarians Schmidtea mediterranea.</title>
        <authorList>
            <person name="Kangale L."/>
        </authorList>
    </citation>
    <scope>NUCLEOTIDE SEQUENCE [LARGE SCALE GENOMIC DNA]</scope>
    <source>
        <strain evidence="3 4">Marseille-Q4544</strain>
    </source>
</reference>
<keyword evidence="4" id="KW-1185">Reference proteome</keyword>
<dbReference type="InterPro" id="IPR006015">
    <property type="entry name" value="Universal_stress_UspA"/>
</dbReference>
<dbReference type="InterPro" id="IPR006016">
    <property type="entry name" value="UspA"/>
</dbReference>
<protein>
    <submittedName>
        <fullName evidence="3">Universal stress protein</fullName>
    </submittedName>
</protein>
<dbReference type="Pfam" id="PF00582">
    <property type="entry name" value="Usp"/>
    <property type="match status" value="2"/>
</dbReference>
<organism evidence="3 4">
    <name type="scientific">Herminiimonas contaminans</name>
    <dbReference type="NCBI Taxonomy" id="1111140"/>
    <lineage>
        <taxon>Bacteria</taxon>
        <taxon>Pseudomonadati</taxon>
        <taxon>Pseudomonadota</taxon>
        <taxon>Betaproteobacteria</taxon>
        <taxon>Burkholderiales</taxon>
        <taxon>Oxalobacteraceae</taxon>
        <taxon>Herminiimonas</taxon>
    </lineage>
</organism>
<dbReference type="CDD" id="cd00293">
    <property type="entry name" value="USP-like"/>
    <property type="match status" value="2"/>
</dbReference>
<feature type="domain" description="UspA" evidence="2">
    <location>
        <begin position="1"/>
        <end position="158"/>
    </location>
</feature>
<dbReference type="PRINTS" id="PR01438">
    <property type="entry name" value="UNVRSLSTRESS"/>
</dbReference>
<accession>A0ABS0EUI0</accession>
<evidence type="ECO:0000313" key="3">
    <source>
        <dbReference type="EMBL" id="MBF8178399.1"/>
    </source>
</evidence>
<evidence type="ECO:0000259" key="2">
    <source>
        <dbReference type="Pfam" id="PF00582"/>
    </source>
</evidence>
<evidence type="ECO:0000313" key="4">
    <source>
        <dbReference type="Proteomes" id="UP000657372"/>
    </source>
</evidence>
<comment type="similarity">
    <text evidence="1">Belongs to the universal stress protein A family.</text>
</comment>
<name>A0ABS0EUI0_9BURK</name>
<comment type="caution">
    <text evidence="3">The sequence shown here is derived from an EMBL/GenBank/DDBJ whole genome shotgun (WGS) entry which is preliminary data.</text>
</comment>
<gene>
    <name evidence="3" type="ORF">IXC47_11970</name>
</gene>
<evidence type="ECO:0000256" key="1">
    <source>
        <dbReference type="ARBA" id="ARBA00008791"/>
    </source>
</evidence>
<dbReference type="Proteomes" id="UP000657372">
    <property type="component" value="Unassembled WGS sequence"/>
</dbReference>
<dbReference type="SUPFAM" id="SSF52402">
    <property type="entry name" value="Adenine nucleotide alpha hydrolases-like"/>
    <property type="match status" value="2"/>
</dbReference>